<evidence type="ECO:0000313" key="1">
    <source>
        <dbReference type="EMBL" id="GFO18489.1"/>
    </source>
</evidence>
<dbReference type="EMBL" id="BLXT01004960">
    <property type="protein sequence ID" value="GFO18489.1"/>
    <property type="molecule type" value="Genomic_DNA"/>
</dbReference>
<evidence type="ECO:0008006" key="3">
    <source>
        <dbReference type="Google" id="ProtNLM"/>
    </source>
</evidence>
<reference evidence="1 2" key="1">
    <citation type="journal article" date="2021" name="Elife">
        <title>Chloroplast acquisition without the gene transfer in kleptoplastic sea slugs, Plakobranchus ocellatus.</title>
        <authorList>
            <person name="Maeda T."/>
            <person name="Takahashi S."/>
            <person name="Yoshida T."/>
            <person name="Shimamura S."/>
            <person name="Takaki Y."/>
            <person name="Nagai Y."/>
            <person name="Toyoda A."/>
            <person name="Suzuki Y."/>
            <person name="Arimoto A."/>
            <person name="Ishii H."/>
            <person name="Satoh N."/>
            <person name="Nishiyama T."/>
            <person name="Hasebe M."/>
            <person name="Maruyama T."/>
            <person name="Minagawa J."/>
            <person name="Obokata J."/>
            <person name="Shigenobu S."/>
        </authorList>
    </citation>
    <scope>NUCLEOTIDE SEQUENCE [LARGE SCALE GENOMIC DNA]</scope>
</reference>
<keyword evidence="2" id="KW-1185">Reference proteome</keyword>
<organism evidence="1 2">
    <name type="scientific">Plakobranchus ocellatus</name>
    <dbReference type="NCBI Taxonomy" id="259542"/>
    <lineage>
        <taxon>Eukaryota</taxon>
        <taxon>Metazoa</taxon>
        <taxon>Spiralia</taxon>
        <taxon>Lophotrochozoa</taxon>
        <taxon>Mollusca</taxon>
        <taxon>Gastropoda</taxon>
        <taxon>Heterobranchia</taxon>
        <taxon>Euthyneura</taxon>
        <taxon>Panpulmonata</taxon>
        <taxon>Sacoglossa</taxon>
        <taxon>Placobranchoidea</taxon>
        <taxon>Plakobranchidae</taxon>
        <taxon>Plakobranchus</taxon>
    </lineage>
</organism>
<evidence type="ECO:0000313" key="2">
    <source>
        <dbReference type="Proteomes" id="UP000735302"/>
    </source>
</evidence>
<dbReference type="AlphaFoldDB" id="A0AAV4BI29"/>
<protein>
    <recommendedName>
        <fullName evidence="3">NR LBD domain-containing protein</fullName>
    </recommendedName>
</protein>
<proteinExistence type="predicted"/>
<accession>A0AAV4BI29</accession>
<sequence length="105" mass="12457">MVFPTLNGQVLLMRLLLQINFREEHLQKHDNGIGADAMMFIKETEKNQLRSKRLPDFNRGVRQFYQEAIDYLVKVLPWEYQFLHAISVVNMDSQMTCSPQMFYIS</sequence>
<name>A0AAV4BI29_9GAST</name>
<comment type="caution">
    <text evidence="1">The sequence shown here is derived from an EMBL/GenBank/DDBJ whole genome shotgun (WGS) entry which is preliminary data.</text>
</comment>
<dbReference type="Proteomes" id="UP000735302">
    <property type="component" value="Unassembled WGS sequence"/>
</dbReference>
<gene>
    <name evidence="1" type="ORF">PoB_004499400</name>
</gene>